<feature type="region of interest" description="Disordered" evidence="1">
    <location>
        <begin position="1"/>
        <end position="22"/>
    </location>
</feature>
<accession>A0A9P6VYX6</accession>
<organism evidence="2 3">
    <name type="scientific">Rhodotorula mucilaginosa</name>
    <name type="common">Yeast</name>
    <name type="synonym">Rhodotorula rubra</name>
    <dbReference type="NCBI Taxonomy" id="5537"/>
    <lineage>
        <taxon>Eukaryota</taxon>
        <taxon>Fungi</taxon>
        <taxon>Dikarya</taxon>
        <taxon>Basidiomycota</taxon>
        <taxon>Pucciniomycotina</taxon>
        <taxon>Microbotryomycetes</taxon>
        <taxon>Sporidiobolales</taxon>
        <taxon>Sporidiobolaceae</taxon>
        <taxon>Rhodotorula</taxon>
    </lineage>
</organism>
<dbReference type="EMBL" id="PUHQ01000060">
    <property type="protein sequence ID" value="KAG0658937.1"/>
    <property type="molecule type" value="Genomic_DNA"/>
</dbReference>
<dbReference type="AlphaFoldDB" id="A0A9P6VYX6"/>
<feature type="compositionally biased region" description="Basic residues" evidence="1">
    <location>
        <begin position="1"/>
        <end position="11"/>
    </location>
</feature>
<gene>
    <name evidence="2" type="ORF">C6P46_005557</name>
</gene>
<comment type="caution">
    <text evidence="2">The sequence shown here is derived from an EMBL/GenBank/DDBJ whole genome shotgun (WGS) entry which is preliminary data.</text>
</comment>
<evidence type="ECO:0000313" key="2">
    <source>
        <dbReference type="EMBL" id="KAG0658937.1"/>
    </source>
</evidence>
<feature type="region of interest" description="Disordered" evidence="1">
    <location>
        <begin position="171"/>
        <end position="217"/>
    </location>
</feature>
<name>A0A9P6VYX6_RHOMI</name>
<dbReference type="Proteomes" id="UP000777482">
    <property type="component" value="Unassembled WGS sequence"/>
</dbReference>
<proteinExistence type="predicted"/>
<evidence type="ECO:0000313" key="3">
    <source>
        <dbReference type="Proteomes" id="UP000777482"/>
    </source>
</evidence>
<feature type="compositionally biased region" description="Basic residues" evidence="1">
    <location>
        <begin position="185"/>
        <end position="199"/>
    </location>
</feature>
<reference evidence="2 3" key="1">
    <citation type="submission" date="2020-11" db="EMBL/GenBank/DDBJ databases">
        <title>Kefir isolates.</title>
        <authorList>
            <person name="Marcisauskas S."/>
            <person name="Kim Y."/>
            <person name="Blasche S."/>
        </authorList>
    </citation>
    <scope>NUCLEOTIDE SEQUENCE [LARGE SCALE GENOMIC DNA]</scope>
    <source>
        <strain evidence="2 3">KR</strain>
    </source>
</reference>
<evidence type="ECO:0000256" key="1">
    <source>
        <dbReference type="SAM" id="MobiDB-lite"/>
    </source>
</evidence>
<protein>
    <submittedName>
        <fullName evidence="2">Uncharacterized protein</fullName>
    </submittedName>
</protein>
<keyword evidence="3" id="KW-1185">Reference proteome</keyword>
<sequence>MPRPIRPRRTTRSSGKAQETQEEVVLPTLSRRKKRQVSYFIVCVPKTALRGGQLTGTRASVLLEKVTVLPPITTQGPLYKTVAISDECSTSPARAVSARRIPIHDQDDILRRTETRNVILQNYDDAKVDCLDTRELLDLLQNCMAVFDLSPTDRIALFSKLTLIDATLANASMHTPPPTPIRNKQTQHKEKKKKRRRASSRSSNRPPFLRRLRTRSPPLLFPTPALYRRCLRTG</sequence>